<feature type="compositionally biased region" description="Basic residues" evidence="8">
    <location>
        <begin position="161"/>
        <end position="175"/>
    </location>
</feature>
<evidence type="ECO:0000256" key="2">
    <source>
        <dbReference type="ARBA" id="ARBA00022448"/>
    </source>
</evidence>
<dbReference type="PANTHER" id="PTHR31064:SF37">
    <property type="entry name" value="TRANSPORTER, PUTATIVE (EUROFUNG)-RELATED"/>
    <property type="match status" value="1"/>
</dbReference>
<feature type="transmembrane region" description="Helical" evidence="7">
    <location>
        <begin position="68"/>
        <end position="85"/>
    </location>
</feature>
<dbReference type="OrthoDB" id="9999863at2759"/>
<dbReference type="InterPro" id="IPR003445">
    <property type="entry name" value="Cat_transpt"/>
</dbReference>
<gene>
    <name evidence="9" type="ORF">PV10_04864</name>
</gene>
<evidence type="ECO:0000256" key="3">
    <source>
        <dbReference type="ARBA" id="ARBA00022692"/>
    </source>
</evidence>
<feature type="transmembrane region" description="Helical" evidence="7">
    <location>
        <begin position="369"/>
        <end position="388"/>
    </location>
</feature>
<evidence type="ECO:0000256" key="8">
    <source>
        <dbReference type="SAM" id="MobiDB-lite"/>
    </source>
</evidence>
<dbReference type="PANTHER" id="PTHR31064">
    <property type="entry name" value="POTASSIUM TRANSPORT PROTEIN DDB_G0292412-RELATED"/>
    <property type="match status" value="1"/>
</dbReference>
<comment type="subcellular location">
    <subcellularLocation>
        <location evidence="1">Membrane</location>
        <topology evidence="1">Multi-pass membrane protein</topology>
    </subcellularLocation>
</comment>
<dbReference type="InterPro" id="IPR015958">
    <property type="entry name" value="Trk1_fungi"/>
</dbReference>
<dbReference type="VEuPathDB" id="FungiDB:PV10_04864"/>
<accession>A0A0D1ZIE8</accession>
<feature type="transmembrane region" description="Helical" evidence="7">
    <location>
        <begin position="326"/>
        <end position="354"/>
    </location>
</feature>
<dbReference type="AlphaFoldDB" id="A0A0D1ZIE8"/>
<dbReference type="GO" id="GO:0005886">
    <property type="term" value="C:plasma membrane"/>
    <property type="evidence" value="ECO:0007669"/>
    <property type="project" value="InterPro"/>
</dbReference>
<feature type="compositionally biased region" description="Basic and acidic residues" evidence="8">
    <location>
        <begin position="747"/>
        <end position="763"/>
    </location>
</feature>
<dbReference type="OMA" id="NNHPRDV"/>
<dbReference type="STRING" id="212818.A0A0D1ZIE8"/>
<evidence type="ECO:0000256" key="4">
    <source>
        <dbReference type="ARBA" id="ARBA00022989"/>
    </source>
</evidence>
<evidence type="ECO:0000313" key="10">
    <source>
        <dbReference type="Proteomes" id="UP000054302"/>
    </source>
</evidence>
<keyword evidence="2 7" id="KW-0813">Transport</keyword>
<dbReference type="Pfam" id="PF02386">
    <property type="entry name" value="TrkH"/>
    <property type="match status" value="1"/>
</dbReference>
<keyword evidence="5 7" id="KW-0406">Ion transport</keyword>
<sequence length="763" mass="85894">MAGKSLQAPDGCLDIENVAGPTYSITATRELDTDNSNHSHHHQYRAPARWAPQVRAWLPQPSFINLHYLYFIFMSLLTSLIFWASSTPPRSVSYVDSLFLCVSGITEAGLNTVNLSELNTWQQIMLFLLIFIGSAVFVSSNILLIRKRAFERTFAQLAHRRRHGPHMRSSAHRRSASVTRPATSWNGNNPQAAGLPPVAASVAPENCPPHSKNNLTSERHVDVDMHVRSGDQIEPIQTRQRAAREYHKTFFEGHGVGAHGLKYHPRNTHPVDYSPDDLIIGDKHYQPPSRLEKYVHTVNGYLGRNSQVYHLTAKERRKLGGIEYDAICLLSWLVPVYLVLFQLLGALSIGAWIWTNRPDMTRKNGLDPFWTGAFFAISAFNNSGLALLDANATALQTSYFVLLTMSLLILAGNTCFPPFLRLILWTMSKAIPADSPSIDWQRRRRTIQFCLDHPRRVYTNLFNRQATWWLVFSLVILNGIDWMAFELLNLDNPVTNAIPTRFRVLDGLFQAFAVRSGGFYVVPIPSLGQGLLVLYVIMMYVSAFPVTMTIRNSNVYEERSLGIYAEDLAHADEDQGSHHVRTPHANRIMSGLRWTISRARGSSGDSLKMPTWTRQDYIRYQLRSQLGHDLWLIALAVFIIQAIEQGQFNRDPVTFATFNIIFETISAYGTVGISTGVPWSAHSFSGSWHTTSKLVLCVVMLRGRHRGLPVAIDRAVLMPDESLAWAEEEDGHMRSAHPAAGTRRSGHGVDKEGLSKHEAAHWV</sequence>
<organism evidence="9 10">
    <name type="scientific">Exophiala mesophila</name>
    <name type="common">Black yeast-like fungus</name>
    <dbReference type="NCBI Taxonomy" id="212818"/>
    <lineage>
        <taxon>Eukaryota</taxon>
        <taxon>Fungi</taxon>
        <taxon>Dikarya</taxon>
        <taxon>Ascomycota</taxon>
        <taxon>Pezizomycotina</taxon>
        <taxon>Eurotiomycetes</taxon>
        <taxon>Chaetothyriomycetidae</taxon>
        <taxon>Chaetothyriales</taxon>
        <taxon>Herpotrichiellaceae</taxon>
        <taxon>Exophiala</taxon>
    </lineage>
</organism>
<dbReference type="GO" id="GO:0030007">
    <property type="term" value="P:intracellular potassium ion homeostasis"/>
    <property type="evidence" value="ECO:0007669"/>
    <property type="project" value="UniProtKB-UniRule"/>
</dbReference>
<dbReference type="GeneID" id="27322709"/>
<keyword evidence="7" id="KW-0633">Potassium transport</keyword>
<evidence type="ECO:0000313" key="9">
    <source>
        <dbReference type="EMBL" id="KIV93669.1"/>
    </source>
</evidence>
<comment type="similarity">
    <text evidence="7">Belongs to the TrkH potassium transport family.</text>
</comment>
<evidence type="ECO:0000256" key="5">
    <source>
        <dbReference type="ARBA" id="ARBA00023065"/>
    </source>
</evidence>
<keyword evidence="10" id="KW-1185">Reference proteome</keyword>
<feature type="compositionally biased region" description="Polar residues" evidence="8">
    <location>
        <begin position="178"/>
        <end position="191"/>
    </location>
</feature>
<keyword evidence="4 7" id="KW-1133">Transmembrane helix</keyword>
<feature type="region of interest" description="Disordered" evidence="8">
    <location>
        <begin position="729"/>
        <end position="763"/>
    </location>
</feature>
<dbReference type="HOGENOM" id="CLU_005947_4_1_1"/>
<dbReference type="GO" id="GO:1990573">
    <property type="term" value="P:potassium ion import across plasma membrane"/>
    <property type="evidence" value="ECO:0007669"/>
    <property type="project" value="TreeGrafter"/>
</dbReference>
<feature type="region of interest" description="Disordered" evidence="8">
    <location>
        <begin position="161"/>
        <end position="192"/>
    </location>
</feature>
<evidence type="ECO:0000256" key="1">
    <source>
        <dbReference type="ARBA" id="ARBA00004141"/>
    </source>
</evidence>
<proteinExistence type="inferred from homology"/>
<feature type="transmembrane region" description="Helical" evidence="7">
    <location>
        <begin position="528"/>
        <end position="550"/>
    </location>
</feature>
<keyword evidence="6 7" id="KW-0472">Membrane</keyword>
<name>A0A0D1ZIE8_EXOME</name>
<keyword evidence="7" id="KW-0630">Potassium</keyword>
<feature type="transmembrane region" description="Helical" evidence="7">
    <location>
        <begin position="124"/>
        <end position="144"/>
    </location>
</feature>
<evidence type="ECO:0000256" key="7">
    <source>
        <dbReference type="PIRNR" id="PIRNR002450"/>
    </source>
</evidence>
<dbReference type="InterPro" id="IPR051143">
    <property type="entry name" value="TrkH_K-transport"/>
</dbReference>
<dbReference type="RefSeq" id="XP_016225243.1">
    <property type="nucleotide sequence ID" value="XM_016369455.1"/>
</dbReference>
<reference evidence="9 10" key="1">
    <citation type="submission" date="2015-01" db="EMBL/GenBank/DDBJ databases">
        <title>The Genome Sequence of Exophiala mesophila CBS40295.</title>
        <authorList>
            <consortium name="The Broad Institute Genomics Platform"/>
            <person name="Cuomo C."/>
            <person name="de Hoog S."/>
            <person name="Gorbushina A."/>
            <person name="Stielow B."/>
            <person name="Teixiera M."/>
            <person name="Abouelleil A."/>
            <person name="Chapman S.B."/>
            <person name="Priest M."/>
            <person name="Young S.K."/>
            <person name="Wortman J."/>
            <person name="Nusbaum C."/>
            <person name="Birren B."/>
        </authorList>
    </citation>
    <scope>NUCLEOTIDE SEQUENCE [LARGE SCALE GENOMIC DNA]</scope>
    <source>
        <strain evidence="9 10">CBS 40295</strain>
    </source>
</reference>
<dbReference type="PIRSF" id="PIRSF002450">
    <property type="entry name" value="K+_transpter_TRK"/>
    <property type="match status" value="1"/>
</dbReference>
<dbReference type="GO" id="GO:0140107">
    <property type="term" value="F:high-affinity potassium ion transmembrane transporter activity"/>
    <property type="evidence" value="ECO:0007669"/>
    <property type="project" value="TreeGrafter"/>
</dbReference>
<keyword evidence="3 7" id="KW-0812">Transmembrane</keyword>
<protein>
    <recommendedName>
        <fullName evidence="7">Potassium transport protein</fullName>
    </recommendedName>
</protein>
<feature type="transmembrane region" description="Helical" evidence="7">
    <location>
        <begin position="466"/>
        <end position="490"/>
    </location>
</feature>
<dbReference type="Proteomes" id="UP000054302">
    <property type="component" value="Unassembled WGS sequence"/>
</dbReference>
<evidence type="ECO:0000256" key="6">
    <source>
        <dbReference type="ARBA" id="ARBA00023136"/>
    </source>
</evidence>
<dbReference type="EMBL" id="KN847522">
    <property type="protein sequence ID" value="KIV93669.1"/>
    <property type="molecule type" value="Genomic_DNA"/>
</dbReference>
<feature type="transmembrane region" description="Helical" evidence="7">
    <location>
        <begin position="400"/>
        <end position="420"/>
    </location>
</feature>